<name>A0A841U5U9_9BACL</name>
<dbReference type="InterPro" id="IPR016181">
    <property type="entry name" value="Acyl_CoA_acyltransferase"/>
</dbReference>
<sequence length="389" mass="44626">MNAATSSPRIEWFDASTIRSYRWPDTEYGRHARRFLLPILEEGAEAYVRNVRTRLLLFSVDGTPIPVTVNDREYDNSYVCSPYTHYVSYAKEELVLLRNRALIRGLEALLTGIGLLLKLSSFNRVVHVNNWLLSTNLYPALSEEQWAAVLDRIVSLFPRHAVVFRSISPSLNAGLLDRLRAAKCRLVPSRQIYLLRTDAEGFGNAKSRWLLKRDGALAAKNGYEQVGAGGMTDADIPRIAELYRMLYLDKYSWHNPQFTERMLETALREGTLELHGFRRDGRLDAVLGFYVREGAMTTPLFGYDTSLPQELGLYRVLSARLIEIARERGLLLHESSGAAQFKRNRGAEAEIEYSAVRVRHLPLRRRWCWISLEWLLARIGVPLLRKFKL</sequence>
<dbReference type="Pfam" id="PF13480">
    <property type="entry name" value="Acetyltransf_6"/>
    <property type="match status" value="1"/>
</dbReference>
<organism evidence="2 3">
    <name type="scientific">Cohnella xylanilytica</name>
    <dbReference type="NCBI Taxonomy" id="557555"/>
    <lineage>
        <taxon>Bacteria</taxon>
        <taxon>Bacillati</taxon>
        <taxon>Bacillota</taxon>
        <taxon>Bacilli</taxon>
        <taxon>Bacillales</taxon>
        <taxon>Paenibacillaceae</taxon>
        <taxon>Cohnella</taxon>
    </lineage>
</organism>
<reference evidence="2 3" key="1">
    <citation type="submission" date="2020-08" db="EMBL/GenBank/DDBJ databases">
        <title>Cohnella phylogeny.</title>
        <authorList>
            <person name="Dunlap C."/>
        </authorList>
    </citation>
    <scope>NUCLEOTIDE SEQUENCE [LARGE SCALE GENOMIC DNA]</scope>
    <source>
        <strain evidence="2 3">DSM 25239</strain>
    </source>
</reference>
<evidence type="ECO:0000259" key="1">
    <source>
        <dbReference type="Pfam" id="PF13480"/>
    </source>
</evidence>
<dbReference type="EMBL" id="JACJVR010000167">
    <property type="protein sequence ID" value="MBB6696047.1"/>
    <property type="molecule type" value="Genomic_DNA"/>
</dbReference>
<protein>
    <submittedName>
        <fullName evidence="2">GNAT family N-acetyltransferase</fullName>
    </submittedName>
</protein>
<dbReference type="RefSeq" id="WP_185139987.1">
    <property type="nucleotide sequence ID" value="NZ_BORM01000010.1"/>
</dbReference>
<comment type="caution">
    <text evidence="2">The sequence shown here is derived from an EMBL/GenBank/DDBJ whole genome shotgun (WGS) entry which is preliminary data.</text>
</comment>
<dbReference type="Proteomes" id="UP000553776">
    <property type="component" value="Unassembled WGS sequence"/>
</dbReference>
<proteinExistence type="predicted"/>
<evidence type="ECO:0000313" key="2">
    <source>
        <dbReference type="EMBL" id="MBB6696047.1"/>
    </source>
</evidence>
<keyword evidence="2" id="KW-0808">Transferase</keyword>
<evidence type="ECO:0000313" key="3">
    <source>
        <dbReference type="Proteomes" id="UP000553776"/>
    </source>
</evidence>
<dbReference type="SUPFAM" id="SSF55729">
    <property type="entry name" value="Acyl-CoA N-acyltransferases (Nat)"/>
    <property type="match status" value="1"/>
</dbReference>
<dbReference type="InterPro" id="IPR038740">
    <property type="entry name" value="BioF2-like_GNAT_dom"/>
</dbReference>
<dbReference type="AlphaFoldDB" id="A0A841U5U9"/>
<accession>A0A841U5U9</accession>
<feature type="domain" description="BioF2-like acetyltransferase" evidence="1">
    <location>
        <begin position="232"/>
        <end position="332"/>
    </location>
</feature>
<keyword evidence="3" id="KW-1185">Reference proteome</keyword>
<dbReference type="GO" id="GO:0016740">
    <property type="term" value="F:transferase activity"/>
    <property type="evidence" value="ECO:0007669"/>
    <property type="project" value="UniProtKB-KW"/>
</dbReference>
<gene>
    <name evidence="2" type="ORF">H7B90_32130</name>
</gene>